<dbReference type="HOGENOM" id="CLU_000526_7_2_1"/>
<evidence type="ECO:0000256" key="1">
    <source>
        <dbReference type="PROSITE-ProRule" id="PRU00047"/>
    </source>
</evidence>
<dbReference type="GO" id="GO:0008270">
    <property type="term" value="F:zinc ion binding"/>
    <property type="evidence" value="ECO:0007669"/>
    <property type="project" value="UniProtKB-KW"/>
</dbReference>
<dbReference type="InterPro" id="IPR000477">
    <property type="entry name" value="RT_dom"/>
</dbReference>
<dbReference type="Gene3D" id="2.40.70.10">
    <property type="entry name" value="Acid Proteases"/>
    <property type="match status" value="1"/>
</dbReference>
<keyword evidence="6" id="KW-1185">Reference proteome</keyword>
<dbReference type="eggNOG" id="KOG0017">
    <property type="taxonomic scope" value="Eukaryota"/>
</dbReference>
<dbReference type="InterPro" id="IPR043502">
    <property type="entry name" value="DNA/RNA_pol_sf"/>
</dbReference>
<dbReference type="InParanoid" id="B6IFQ0"/>
<name>B6IFQ0_CAEBR</name>
<evidence type="ECO:0000313" key="7">
    <source>
        <dbReference type="WormBase" id="CBG25525"/>
    </source>
</evidence>
<dbReference type="Gene3D" id="3.30.70.270">
    <property type="match status" value="1"/>
</dbReference>
<dbReference type="PROSITE" id="PS50158">
    <property type="entry name" value="ZF_CCHC"/>
    <property type="match status" value="1"/>
</dbReference>
<reference evidence="5 6" key="2">
    <citation type="journal article" date="2011" name="PLoS Genet.">
        <title>Caenorhabditis briggsae recombinant inbred line genotypes reveal inter-strain incompatibility and the evolution of recombination.</title>
        <authorList>
            <person name="Ross J.A."/>
            <person name="Koboldt D.C."/>
            <person name="Staisch J.E."/>
            <person name="Chamberlin H.M."/>
            <person name="Gupta B.P."/>
            <person name="Miller R.D."/>
            <person name="Baird S.E."/>
            <person name="Haag E.S."/>
        </authorList>
    </citation>
    <scope>NUCLEOTIDE SEQUENCE [LARGE SCALE GENOMIC DNA]</scope>
    <source>
        <strain evidence="5 6">AF16</strain>
    </source>
</reference>
<dbReference type="CTD" id="68917011"/>
<dbReference type="AlphaFoldDB" id="B6IFQ0"/>
<dbReference type="InterPro" id="IPR005312">
    <property type="entry name" value="DUF1759"/>
</dbReference>
<evidence type="ECO:0000259" key="4">
    <source>
        <dbReference type="PROSITE" id="PS50158"/>
    </source>
</evidence>
<evidence type="ECO:0000256" key="2">
    <source>
        <dbReference type="SAM" id="Coils"/>
    </source>
</evidence>
<dbReference type="GO" id="GO:0003676">
    <property type="term" value="F:nucleic acid binding"/>
    <property type="evidence" value="ECO:0007669"/>
    <property type="project" value="InterPro"/>
</dbReference>
<dbReference type="Proteomes" id="UP000008549">
    <property type="component" value="Unassembled WGS sequence"/>
</dbReference>
<evidence type="ECO:0000313" key="5">
    <source>
        <dbReference type="EMBL" id="CAR98730.1"/>
    </source>
</evidence>
<dbReference type="InterPro" id="IPR021109">
    <property type="entry name" value="Peptidase_aspartic_dom_sf"/>
</dbReference>
<dbReference type="WormBase" id="CBG25525">
    <property type="protein sequence ID" value="CBP32712"/>
    <property type="gene ID" value="WBGene00086939"/>
</dbReference>
<dbReference type="SMART" id="SM00343">
    <property type="entry name" value="ZnF_C2HC"/>
    <property type="match status" value="2"/>
</dbReference>
<dbReference type="PANTHER" id="PTHR47331">
    <property type="entry name" value="PHD-TYPE DOMAIN-CONTAINING PROTEIN"/>
    <property type="match status" value="1"/>
</dbReference>
<feature type="coiled-coil region" evidence="2">
    <location>
        <begin position="42"/>
        <end position="69"/>
    </location>
</feature>
<dbReference type="InterPro" id="IPR001878">
    <property type="entry name" value="Znf_CCHC"/>
</dbReference>
<dbReference type="KEGG" id="cbr:CBG_25525"/>
<dbReference type="Pfam" id="PF00078">
    <property type="entry name" value="RVT_1"/>
    <property type="match status" value="1"/>
</dbReference>
<dbReference type="InterPro" id="IPR008042">
    <property type="entry name" value="Retrotrans_Pao"/>
</dbReference>
<feature type="compositionally biased region" description="Gly residues" evidence="3">
    <location>
        <begin position="544"/>
        <end position="558"/>
    </location>
</feature>
<keyword evidence="1" id="KW-0863">Zinc-finger</keyword>
<dbReference type="PANTHER" id="PTHR47331:SF1">
    <property type="entry name" value="GAG-LIKE PROTEIN"/>
    <property type="match status" value="1"/>
</dbReference>
<dbReference type="RefSeq" id="XP_045098300.1">
    <property type="nucleotide sequence ID" value="XM_045242867.1"/>
</dbReference>
<gene>
    <name evidence="5 7" type="ORF">CBG25525</name>
    <name evidence="5" type="ORF">CBG_25525</name>
</gene>
<dbReference type="InterPro" id="IPR008737">
    <property type="entry name" value="DUF1758"/>
</dbReference>
<dbReference type="OMA" id="PCAFCVE"/>
<dbReference type="Gene3D" id="3.10.10.10">
    <property type="entry name" value="HIV Type 1 Reverse Transcriptase, subunit A, domain 1"/>
    <property type="match status" value="1"/>
</dbReference>
<dbReference type="EMBL" id="HE600997">
    <property type="protein sequence ID" value="CAR98730.1"/>
    <property type="molecule type" value="Genomic_DNA"/>
</dbReference>
<protein>
    <submittedName>
        <fullName evidence="5">Protein CBG25525</fullName>
    </submittedName>
</protein>
<proteinExistence type="predicted"/>
<accession>B6IFQ0</accession>
<dbReference type="CDD" id="cd00303">
    <property type="entry name" value="retropepsin_like"/>
    <property type="match status" value="1"/>
</dbReference>
<dbReference type="Pfam" id="PF05585">
    <property type="entry name" value="DUF1758"/>
    <property type="match status" value="1"/>
</dbReference>
<reference evidence="5 6" key="1">
    <citation type="journal article" date="2003" name="PLoS Biol.">
        <title>The genome sequence of Caenorhabditis briggsae: a platform for comparative genomics.</title>
        <authorList>
            <person name="Stein L.D."/>
            <person name="Bao Z."/>
            <person name="Blasiar D."/>
            <person name="Blumenthal T."/>
            <person name="Brent M.R."/>
            <person name="Chen N."/>
            <person name="Chinwalla A."/>
            <person name="Clarke L."/>
            <person name="Clee C."/>
            <person name="Coghlan A."/>
            <person name="Coulson A."/>
            <person name="D'Eustachio P."/>
            <person name="Fitch D.H."/>
            <person name="Fulton L.A."/>
            <person name="Fulton R.E."/>
            <person name="Griffiths-Jones S."/>
            <person name="Harris T.W."/>
            <person name="Hillier L.W."/>
            <person name="Kamath R."/>
            <person name="Kuwabara P.E."/>
            <person name="Mardis E.R."/>
            <person name="Marra M.A."/>
            <person name="Miner T.L."/>
            <person name="Minx P."/>
            <person name="Mullikin J.C."/>
            <person name="Plumb R.W."/>
            <person name="Rogers J."/>
            <person name="Schein J.E."/>
            <person name="Sohrmann M."/>
            <person name="Spieth J."/>
            <person name="Stajich J.E."/>
            <person name="Wei C."/>
            <person name="Willey D."/>
            <person name="Wilson R.K."/>
            <person name="Durbin R."/>
            <person name="Waterston R.H."/>
        </authorList>
    </citation>
    <scope>NUCLEOTIDE SEQUENCE [LARGE SCALE GENOMIC DNA]</scope>
    <source>
        <strain evidence="5 6">AF16</strain>
    </source>
</reference>
<dbReference type="GeneID" id="68917011"/>
<dbReference type="Pfam" id="PF05380">
    <property type="entry name" value="Peptidase_A17"/>
    <property type="match status" value="1"/>
</dbReference>
<organism evidence="5 6">
    <name type="scientific">Caenorhabditis briggsae</name>
    <dbReference type="NCBI Taxonomy" id="6238"/>
    <lineage>
        <taxon>Eukaryota</taxon>
        <taxon>Metazoa</taxon>
        <taxon>Ecdysozoa</taxon>
        <taxon>Nematoda</taxon>
        <taxon>Chromadorea</taxon>
        <taxon>Rhabditida</taxon>
        <taxon>Rhabditina</taxon>
        <taxon>Rhabditomorpha</taxon>
        <taxon>Rhabditoidea</taxon>
        <taxon>Rhabditidae</taxon>
        <taxon>Peloderinae</taxon>
        <taxon>Caenorhabditis</taxon>
    </lineage>
</organism>
<dbReference type="Pfam" id="PF03564">
    <property type="entry name" value="DUF1759"/>
    <property type="match status" value="1"/>
</dbReference>
<feature type="region of interest" description="Disordered" evidence="3">
    <location>
        <begin position="496"/>
        <end position="607"/>
    </location>
</feature>
<keyword evidence="1" id="KW-0862">Zinc</keyword>
<feature type="domain" description="CCHC-type" evidence="4">
    <location>
        <begin position="463"/>
        <end position="476"/>
    </location>
</feature>
<keyword evidence="1" id="KW-0479">Metal-binding</keyword>
<keyword evidence="2" id="KW-0175">Coiled coil</keyword>
<evidence type="ECO:0000313" key="6">
    <source>
        <dbReference type="Proteomes" id="UP000008549"/>
    </source>
</evidence>
<dbReference type="InterPro" id="IPR043128">
    <property type="entry name" value="Rev_trsase/Diguanyl_cyclase"/>
</dbReference>
<evidence type="ECO:0000256" key="3">
    <source>
        <dbReference type="SAM" id="MobiDB-lite"/>
    </source>
</evidence>
<dbReference type="SUPFAM" id="SSF56672">
    <property type="entry name" value="DNA/RNA polymerases"/>
    <property type="match status" value="1"/>
</dbReference>
<sequence>MVTQAPQGSGRIRSQIGISKRRVEDCLDEEVQEQSDIEGFNVDDLQQFLEDLHEDLQKLQKRCQTLADLDRKWKNLMDEDLSGEERKIQEQYVVQYGNYLETLERGKIRIQVLKDLYVIGLNRIRLLDENRLILLPTLGELSKEGAQQDEQKVISKNPPGEIQTAEQFMDKRTDDKLGAVQAVAAPPSNQPILVNTFGHITLPQMTLPTFTGNVMAWYEFKESFESIMNSIKVDELTKLHYLKSVVSGEAGELVKYLQTTHKNFEIAMTMLEEQYGGKERIQHVLLQQLREIPDVTSSNTDAATLQLFITKATSIFSQLIGYGVDMDNIATADIIKSKLPKRVIAKIYGVATGELPKSAKELLRRVREISRAESLVAVIYNNKSERSTTTMATMNHQNHHHQHQQRTGFRRGAEQGVQQQSRSKVSKPCAFCVEDRMRHYPRDCRKFSTVELRKQRAKELKLCFRCLQSGHTARQCSYKCYGCNGPHHESICFHREERSTENKQQHSGPVGQQAAFSSSHGPSVPPFHNQQGVKGYSQGSNNQSGGGQYNGQNGGSSGYQGYQRRTKPRSYQQGNGQQQQTYAVDASVESEDAFTHSSQSDPELDDIPINTEAVSQVMEIDAQETVEVIETPRPPVIMMSADVPILDDNGEEHLATVFFDSGSNTSYIRKEFAERLKLKPTSQKKLNVNTFAHRETKRLLTTTFDVCFKTKHSTATVQLCKVDNIASNIVTAEVESDVLKRLLQDQDQYLQLKRTRKEVDILIGLDSYLEIVGQVNTLRLANGLQLHITDVGPIVAGKENVVDSALTFSTLSDADVGDKELSKLLQSFWDLESIGIIDVNPKATIDEETQAFFDTTTTQNMDGRYVVRLPYASKKEISSNRQLAFFRLQGSLKRLKKDDKLLDQYANTFKEQMTLDFIEVVPNENHMDGCVLHYLAHHPVFKQSSKSTKMRIVFDGSAKQNKQDLSLNEHLHVGTNLLPDIAACLLRMRTFVILISADIQKAFLQLELNILDRDATRFLWIDEEGQVICYRFKRVPFGLKSSPYLLNATIRLHLSKQTNPVAKAMARSIYVDNVYIGVQTIHEAERFYHDSKEIFRQAKMNLTQYCSNSDKANEYFAAQEKTEKETGIQKLLGVKWDTTSDEFIYSFPEPKADTITKRKVLKFIATVYDPIGFLSPTTLFGKLFFKLLTEEKMSWDEMLSKKLEDQWAVLLKQWSSSSCCSSCRSSQWLEY</sequence>